<dbReference type="SUPFAM" id="SSF46785">
    <property type="entry name" value="Winged helix' DNA-binding domain"/>
    <property type="match status" value="1"/>
</dbReference>
<dbReference type="SMART" id="SM00347">
    <property type="entry name" value="HTH_MARR"/>
    <property type="match status" value="1"/>
</dbReference>
<dbReference type="InterPro" id="IPR023187">
    <property type="entry name" value="Tscrpt_reg_MarR-type_CS"/>
</dbReference>
<dbReference type="GO" id="GO:0003700">
    <property type="term" value="F:DNA-binding transcription factor activity"/>
    <property type="evidence" value="ECO:0007669"/>
    <property type="project" value="InterPro"/>
</dbReference>
<dbReference type="GeneID" id="67183234"/>
<sequence length="136" mass="15513">MRIDQSLMALERYVTRRWREEGDPSGHSLSYTEYDYLQTLEEAGCLRLSDLAEMMRVAKPSASTMCQRLERKGLVSRGRSDQDGRAILLRLTEAGEGMLAQDRELYSRLLDERLGRLSQDEQAALSALLARMVGRD</sequence>
<keyword evidence="1" id="KW-0805">Transcription regulation</keyword>
<dbReference type="AlphaFoldDB" id="E1STW7"/>
<dbReference type="InterPro" id="IPR039422">
    <property type="entry name" value="MarR/SlyA-like"/>
</dbReference>
<dbReference type="InterPro" id="IPR000835">
    <property type="entry name" value="HTH_MarR-typ"/>
</dbReference>
<dbReference type="GO" id="GO:0006950">
    <property type="term" value="P:response to stress"/>
    <property type="evidence" value="ECO:0007669"/>
    <property type="project" value="TreeGrafter"/>
</dbReference>
<feature type="domain" description="HTH marR-type" evidence="4">
    <location>
        <begin position="1"/>
        <end position="134"/>
    </location>
</feature>
<dbReference type="eggNOG" id="COG1846">
    <property type="taxonomic scope" value="Bacteria"/>
</dbReference>
<dbReference type="KEGG" id="fbl:Fbal_3011"/>
<keyword evidence="2" id="KW-0238">DNA-binding</keyword>
<dbReference type="Gene3D" id="1.10.10.10">
    <property type="entry name" value="Winged helix-like DNA-binding domain superfamily/Winged helix DNA-binding domain"/>
    <property type="match status" value="1"/>
</dbReference>
<gene>
    <name evidence="5" type="ordered locus">Fbal_3011</name>
</gene>
<reference evidence="5 6" key="1">
    <citation type="journal article" date="2010" name="Stand. Genomic Sci.">
        <title>Complete genome sequence of Ferrimonas balearica type strain (PAT).</title>
        <authorList>
            <person name="Nolan M."/>
            <person name="Sikorski J."/>
            <person name="Davenport K."/>
            <person name="Lucas S."/>
            <person name="Glavina Del Rio T."/>
            <person name="Tice H."/>
            <person name="Cheng J."/>
            <person name="Goodwin L."/>
            <person name="Pitluck S."/>
            <person name="Liolios K."/>
            <person name="Ivanova N."/>
            <person name="Mavromatis K."/>
            <person name="Ovchinnikova G."/>
            <person name="Pati A."/>
            <person name="Chen A."/>
            <person name="Palaniappan K."/>
            <person name="Land M."/>
            <person name="Hauser L."/>
            <person name="Chang Y."/>
            <person name="Jeffries C."/>
            <person name="Tapia R."/>
            <person name="Brettin T."/>
            <person name="Detter J."/>
            <person name="Han C."/>
            <person name="Yasawong M."/>
            <person name="Rohde M."/>
            <person name="Tindall B."/>
            <person name="Goker M."/>
            <person name="Woyke T."/>
            <person name="Bristow J."/>
            <person name="Eisen J."/>
            <person name="Markowitz V."/>
            <person name="Hugenholtz P."/>
            <person name="Kyrpides N."/>
            <person name="Klenk H."/>
            <person name="Lapidus A."/>
        </authorList>
    </citation>
    <scope>NUCLEOTIDE SEQUENCE [LARGE SCALE GENOMIC DNA]</scope>
    <source>
        <strain evidence="6">DSM 9799 / CCM 4581 / KCTC 23876 / PAT</strain>
    </source>
</reference>
<dbReference type="STRING" id="550540.Fbal_3011"/>
<protein>
    <submittedName>
        <fullName evidence="5">Transcriptional regulator, MarR family</fullName>
    </submittedName>
</protein>
<dbReference type="EMBL" id="CP002209">
    <property type="protein sequence ID" value="ADN77211.1"/>
    <property type="molecule type" value="Genomic_DNA"/>
</dbReference>
<keyword evidence="3" id="KW-0804">Transcription</keyword>
<evidence type="ECO:0000256" key="1">
    <source>
        <dbReference type="ARBA" id="ARBA00023015"/>
    </source>
</evidence>
<dbReference type="PANTHER" id="PTHR33164">
    <property type="entry name" value="TRANSCRIPTIONAL REGULATOR, MARR FAMILY"/>
    <property type="match status" value="1"/>
</dbReference>
<dbReference type="Pfam" id="PF01047">
    <property type="entry name" value="MarR"/>
    <property type="match status" value="1"/>
</dbReference>
<dbReference type="InterPro" id="IPR036390">
    <property type="entry name" value="WH_DNA-bd_sf"/>
</dbReference>
<dbReference type="PANTHER" id="PTHR33164:SF95">
    <property type="entry name" value="TRANSCRIPTIONAL REGULATOR"/>
    <property type="match status" value="1"/>
</dbReference>
<proteinExistence type="predicted"/>
<dbReference type="PROSITE" id="PS50995">
    <property type="entry name" value="HTH_MARR_2"/>
    <property type="match status" value="1"/>
</dbReference>
<dbReference type="PROSITE" id="PS01117">
    <property type="entry name" value="HTH_MARR_1"/>
    <property type="match status" value="1"/>
</dbReference>
<accession>E1STW7</accession>
<evidence type="ECO:0000313" key="6">
    <source>
        <dbReference type="Proteomes" id="UP000006683"/>
    </source>
</evidence>
<keyword evidence="6" id="KW-1185">Reference proteome</keyword>
<organism evidence="5 6">
    <name type="scientific">Ferrimonas balearica (strain DSM 9799 / CCM 4581 / KCTC 23876 / PAT)</name>
    <dbReference type="NCBI Taxonomy" id="550540"/>
    <lineage>
        <taxon>Bacteria</taxon>
        <taxon>Pseudomonadati</taxon>
        <taxon>Pseudomonadota</taxon>
        <taxon>Gammaproteobacteria</taxon>
        <taxon>Alteromonadales</taxon>
        <taxon>Ferrimonadaceae</taxon>
        <taxon>Ferrimonas</taxon>
    </lineage>
</organism>
<dbReference type="HOGENOM" id="CLU_083287_18_6_6"/>
<dbReference type="Proteomes" id="UP000006683">
    <property type="component" value="Chromosome"/>
</dbReference>
<dbReference type="RefSeq" id="WP_013346517.1">
    <property type="nucleotide sequence ID" value="NC_014541.1"/>
</dbReference>
<name>E1STW7_FERBD</name>
<dbReference type="InterPro" id="IPR036388">
    <property type="entry name" value="WH-like_DNA-bd_sf"/>
</dbReference>
<dbReference type="GO" id="GO:0003677">
    <property type="term" value="F:DNA binding"/>
    <property type="evidence" value="ECO:0007669"/>
    <property type="project" value="UniProtKB-KW"/>
</dbReference>
<evidence type="ECO:0000256" key="3">
    <source>
        <dbReference type="ARBA" id="ARBA00023163"/>
    </source>
</evidence>
<evidence type="ECO:0000256" key="2">
    <source>
        <dbReference type="ARBA" id="ARBA00023125"/>
    </source>
</evidence>
<evidence type="ECO:0000259" key="4">
    <source>
        <dbReference type="PROSITE" id="PS50995"/>
    </source>
</evidence>
<dbReference type="PRINTS" id="PR00598">
    <property type="entry name" value="HTHMARR"/>
</dbReference>
<dbReference type="OrthoDB" id="5296557at2"/>
<evidence type="ECO:0000313" key="5">
    <source>
        <dbReference type="EMBL" id="ADN77211.1"/>
    </source>
</evidence>